<feature type="non-terminal residue" evidence="1">
    <location>
        <position position="1"/>
    </location>
</feature>
<accession>A0ACA9RBE1</accession>
<dbReference type="Proteomes" id="UP000789920">
    <property type="component" value="Unassembled WGS sequence"/>
</dbReference>
<feature type="non-terminal residue" evidence="1">
    <location>
        <position position="631"/>
    </location>
</feature>
<gene>
    <name evidence="1" type="ORF">RPERSI_LOCUS18300</name>
</gene>
<dbReference type="EMBL" id="CAJVQC010048266">
    <property type="protein sequence ID" value="CAG8785971.1"/>
    <property type="molecule type" value="Genomic_DNA"/>
</dbReference>
<keyword evidence="2" id="KW-1185">Reference proteome</keyword>
<organism evidence="1 2">
    <name type="scientific">Racocetra persica</name>
    <dbReference type="NCBI Taxonomy" id="160502"/>
    <lineage>
        <taxon>Eukaryota</taxon>
        <taxon>Fungi</taxon>
        <taxon>Fungi incertae sedis</taxon>
        <taxon>Mucoromycota</taxon>
        <taxon>Glomeromycotina</taxon>
        <taxon>Glomeromycetes</taxon>
        <taxon>Diversisporales</taxon>
        <taxon>Gigasporaceae</taxon>
        <taxon>Racocetra</taxon>
    </lineage>
</organism>
<proteinExistence type="predicted"/>
<sequence>LFASRSHVPLSDLEFARRNSSFAPRTSTENRDFTNNTGLPAQTQALAQTIPNQQRRNSNGPGRLRDAFTQIVQHMLRTPTTQDVPTTVTDELSALSTPTSSRTDGSTTSEDEDQEIIRRMYNRLAEVVQISYQNILGDISRQSMRHINVECIWDLFGYTITCVEISQRGVGENLPGTTIVDSLSTQTLTILRILSETIITYINTMLANESDETNLKQMASYRIHQIFYGHPIIQQKESTTISNSINDESIQTHEKSDSGLSIKTKPLLLEDPFLLLVECSMNMISVLEDEISHFIRILFVAEVIKVIISVVESATNNKTRAWRDELSLNKDFTTKYALPESKDSSIKDFVIWVLQLDGNDGHNVINFLNDIGELSFLNIIRKFCLPYLRKCMILLHSRFGLVFFTQTSDAMETEQNEFARLSKLLRLPPLEEICSLRETNRNMLVIIAGWCSHLNILRRKPSSIADLSGSPNDSSYSQEPLAVTINHPAIFELVGLPKRLDSLFEESMRRACKKCNTVPNDPALCLLCGTFVCSQSYCCSDETRGECYIHAKSCGGDIGIYLLVKKCVILLLHLENGCFQNAPYLDTHGEVDLGLKRGRPQFLNQRRYDEIRKLWLTHGVPIHVARKIEQT</sequence>
<reference evidence="1" key="1">
    <citation type="submission" date="2021-06" db="EMBL/GenBank/DDBJ databases">
        <authorList>
            <person name="Kallberg Y."/>
            <person name="Tangrot J."/>
            <person name="Rosling A."/>
        </authorList>
    </citation>
    <scope>NUCLEOTIDE SEQUENCE</scope>
    <source>
        <strain evidence="1">MA461A</strain>
    </source>
</reference>
<evidence type="ECO:0000313" key="1">
    <source>
        <dbReference type="EMBL" id="CAG8785971.1"/>
    </source>
</evidence>
<protein>
    <submittedName>
        <fullName evidence="1">12419_t:CDS:1</fullName>
    </submittedName>
</protein>
<comment type="caution">
    <text evidence="1">The sequence shown here is derived from an EMBL/GenBank/DDBJ whole genome shotgun (WGS) entry which is preliminary data.</text>
</comment>
<name>A0ACA9RBE1_9GLOM</name>
<evidence type="ECO:0000313" key="2">
    <source>
        <dbReference type="Proteomes" id="UP000789920"/>
    </source>
</evidence>